<proteinExistence type="predicted"/>
<gene>
    <name evidence="2" type="ORF">IQ63_42680</name>
</gene>
<organism evidence="2 3">
    <name type="scientific">Streptomyces acidiscabies</name>
    <dbReference type="NCBI Taxonomy" id="42234"/>
    <lineage>
        <taxon>Bacteria</taxon>
        <taxon>Bacillati</taxon>
        <taxon>Actinomycetota</taxon>
        <taxon>Actinomycetes</taxon>
        <taxon>Kitasatosporales</taxon>
        <taxon>Streptomycetaceae</taxon>
        <taxon>Streptomyces</taxon>
    </lineage>
</organism>
<evidence type="ECO:0000313" key="2">
    <source>
        <dbReference type="EMBL" id="KND24383.1"/>
    </source>
</evidence>
<dbReference type="GO" id="GO:0032259">
    <property type="term" value="P:methylation"/>
    <property type="evidence" value="ECO:0007669"/>
    <property type="project" value="UniProtKB-KW"/>
</dbReference>
<comment type="caution">
    <text evidence="2">The sequence shown here is derived from an EMBL/GenBank/DDBJ whole genome shotgun (WGS) entry which is preliminary data.</text>
</comment>
<dbReference type="Gene3D" id="3.40.50.150">
    <property type="entry name" value="Vaccinia Virus protein VP39"/>
    <property type="match status" value="1"/>
</dbReference>
<dbReference type="InterPro" id="IPR029063">
    <property type="entry name" value="SAM-dependent_MTases_sf"/>
</dbReference>
<dbReference type="RefSeq" id="WP_050375358.1">
    <property type="nucleotide sequence ID" value="NZ_KQ257834.1"/>
</dbReference>
<dbReference type="AlphaFoldDB" id="A0A0L0JFK0"/>
<accession>A0A0L0JFK0</accession>
<dbReference type="GO" id="GO:0008168">
    <property type="term" value="F:methyltransferase activity"/>
    <property type="evidence" value="ECO:0007669"/>
    <property type="project" value="UniProtKB-KW"/>
</dbReference>
<reference evidence="3" key="1">
    <citation type="submission" date="2014-07" db="EMBL/GenBank/DDBJ databases">
        <title>Genome sequencing of plant-pathogenic Streptomyces species.</title>
        <authorList>
            <person name="Harrison J."/>
            <person name="Sapp M."/>
            <person name="Thwaites R."/>
            <person name="Studholme D.J."/>
        </authorList>
    </citation>
    <scope>NUCLEOTIDE SEQUENCE [LARGE SCALE GENOMIC DNA]</scope>
    <source>
        <strain evidence="3">NCPPB 4445</strain>
    </source>
</reference>
<dbReference type="OrthoDB" id="495703at2"/>
<feature type="domain" description="Methyltransferase" evidence="1">
    <location>
        <begin position="54"/>
        <end position="146"/>
    </location>
</feature>
<dbReference type="InterPro" id="IPR041698">
    <property type="entry name" value="Methyltransf_25"/>
</dbReference>
<dbReference type="CDD" id="cd02440">
    <property type="entry name" value="AdoMet_MTases"/>
    <property type="match status" value="1"/>
</dbReference>
<evidence type="ECO:0000313" key="3">
    <source>
        <dbReference type="Proteomes" id="UP000037151"/>
    </source>
</evidence>
<dbReference type="Pfam" id="PF13649">
    <property type="entry name" value="Methyltransf_25"/>
    <property type="match status" value="1"/>
</dbReference>
<dbReference type="EMBL" id="JPPY01000244">
    <property type="protein sequence ID" value="KND24383.1"/>
    <property type="molecule type" value="Genomic_DNA"/>
</dbReference>
<dbReference type="PATRIC" id="fig|42234.21.peg.8765"/>
<sequence length="241" mass="25252">MSVTQRYRESWEGFWREAPEGAGEVFWDAEPEVAVASHLPLFTPHLLDPGLPLIDLGCGNGTQTRFLATRFARVLGVDLAEAALDQARRADPGGLAAYRFLDAVEEGAAENLHAELGDANVYVRGVLHQCGPDDRQPLMDAVAALVGARGRAFLVEPSEGAGAILGGLARRPEGPPAKLAPIFRHGIAPGAVPDAAVPDHLASAGLAVLDLGTAPLTTTERTPDGALIVLPSQWVVAGRPA</sequence>
<keyword evidence="2" id="KW-0808">Transferase</keyword>
<protein>
    <submittedName>
        <fullName evidence="2">Methyltransferase</fullName>
    </submittedName>
</protein>
<dbReference type="SUPFAM" id="SSF53335">
    <property type="entry name" value="S-adenosyl-L-methionine-dependent methyltransferases"/>
    <property type="match status" value="1"/>
</dbReference>
<name>A0A0L0JFK0_9ACTN</name>
<dbReference type="Proteomes" id="UP000037151">
    <property type="component" value="Unassembled WGS sequence"/>
</dbReference>
<evidence type="ECO:0000259" key="1">
    <source>
        <dbReference type="Pfam" id="PF13649"/>
    </source>
</evidence>
<keyword evidence="2" id="KW-0489">Methyltransferase</keyword>